<reference evidence="6 7" key="1">
    <citation type="journal article" date="2014" name="PLoS ONE">
        <title>Global Analysis of Gene Expression Profiles in Physic Nut (Jatropha curcas L.) Seedlings Exposed to Salt Stress.</title>
        <authorList>
            <person name="Zhang L."/>
            <person name="Zhang C."/>
            <person name="Wu P."/>
            <person name="Chen Y."/>
            <person name="Li M."/>
            <person name="Jiang H."/>
            <person name="Wu G."/>
        </authorList>
    </citation>
    <scope>NUCLEOTIDE SEQUENCE [LARGE SCALE GENOMIC DNA]</scope>
    <source>
        <strain evidence="7">cv. GZQX0401</strain>
        <tissue evidence="6">Young leaves</tissue>
    </source>
</reference>
<dbReference type="InterPro" id="IPR011333">
    <property type="entry name" value="SKP1/BTB/POZ_sf"/>
</dbReference>
<dbReference type="InterPro" id="IPR000210">
    <property type="entry name" value="BTB/POZ_dom"/>
</dbReference>
<dbReference type="OrthoDB" id="624345at2759"/>
<dbReference type="SUPFAM" id="SSF54695">
    <property type="entry name" value="POZ domain"/>
    <property type="match status" value="1"/>
</dbReference>
<comment type="similarity">
    <text evidence="3">Belongs to the NPH3 family.</text>
</comment>
<dbReference type="SMART" id="SM00225">
    <property type="entry name" value="BTB"/>
    <property type="match status" value="1"/>
</dbReference>
<name>A0A067JHV5_JATCU</name>
<evidence type="ECO:0000313" key="7">
    <source>
        <dbReference type="Proteomes" id="UP000027138"/>
    </source>
</evidence>
<dbReference type="PROSITE" id="PS50097">
    <property type="entry name" value="BTB"/>
    <property type="match status" value="1"/>
</dbReference>
<proteinExistence type="inferred from homology"/>
<dbReference type="Gene3D" id="3.30.710.10">
    <property type="entry name" value="Potassium Channel Kv1.1, Chain A"/>
    <property type="match status" value="1"/>
</dbReference>
<dbReference type="InterPro" id="IPR027356">
    <property type="entry name" value="NPH3_dom"/>
</dbReference>
<dbReference type="AlphaFoldDB" id="A0A067JHV5"/>
<accession>A0A067JHV5</accession>
<evidence type="ECO:0000259" key="4">
    <source>
        <dbReference type="PROSITE" id="PS50097"/>
    </source>
</evidence>
<keyword evidence="7" id="KW-1185">Reference proteome</keyword>
<dbReference type="UniPathway" id="UPA00143"/>
<evidence type="ECO:0000313" key="6">
    <source>
        <dbReference type="EMBL" id="KDP23531.1"/>
    </source>
</evidence>
<dbReference type="InterPro" id="IPR043454">
    <property type="entry name" value="NPH3/RPT2-like"/>
</dbReference>
<sequence>MGRKSVDRRNVSGNKCVIFPSKVSMVAEALERSNKNWIVRTKVASDLIIQVGDSIFQLHKVPMVSRSGYLNRLIFQRISIGEKNPISKIQIDNFPGGAEIFELAVKFCYGWKIELTAANIAPVYCAANFLEMSDDLEQGNLISKTEAFLSYILFTSWKDIFQILKSCETISSLTKELLIVKRCCESIAWKACLDPKTFACSDDDAFCFTGQANDAENTLVSKNWWFEDFSFLRIDHFLEVIEYIKRKGMRTELVGSCIENWTKKWVSQIPLGQLILPKKLTHQLLKVTAESLIKVLPEEKNSVSCNFLLHLLKLGMMIQISFELSKKLEQRIGVMLEKCSASDLLVKNYGSNDTVYDVRIVTRVMETYFSCVLNKPASRVFAVGKLVDDYLTMIARDEKLSVKQFQLLAEMLPKDARYCNDNLYRAIDSYLKAHPNLTEEERTSVCRTMDYHKLSKEARQHAMKNDRLPLYISMRLILLEQVNMTKSMTATESNYCRTKAQSSIRISKGLEKVCITPQKEIKMMKKEVEHMKVQLNALQKCKMHLQRQVKGCIM</sequence>
<evidence type="ECO:0000256" key="3">
    <source>
        <dbReference type="PROSITE-ProRule" id="PRU00982"/>
    </source>
</evidence>
<feature type="domain" description="BTB" evidence="4">
    <location>
        <begin position="45"/>
        <end position="117"/>
    </location>
</feature>
<dbReference type="STRING" id="180498.A0A067JHV5"/>
<evidence type="ECO:0008006" key="8">
    <source>
        <dbReference type="Google" id="ProtNLM"/>
    </source>
</evidence>
<organism evidence="6 7">
    <name type="scientific">Jatropha curcas</name>
    <name type="common">Barbados nut</name>
    <dbReference type="NCBI Taxonomy" id="180498"/>
    <lineage>
        <taxon>Eukaryota</taxon>
        <taxon>Viridiplantae</taxon>
        <taxon>Streptophyta</taxon>
        <taxon>Embryophyta</taxon>
        <taxon>Tracheophyta</taxon>
        <taxon>Spermatophyta</taxon>
        <taxon>Magnoliopsida</taxon>
        <taxon>eudicotyledons</taxon>
        <taxon>Gunneridae</taxon>
        <taxon>Pentapetalae</taxon>
        <taxon>rosids</taxon>
        <taxon>fabids</taxon>
        <taxon>Malpighiales</taxon>
        <taxon>Euphorbiaceae</taxon>
        <taxon>Crotonoideae</taxon>
        <taxon>Jatropheae</taxon>
        <taxon>Jatropha</taxon>
    </lineage>
</organism>
<evidence type="ECO:0000259" key="5">
    <source>
        <dbReference type="PROSITE" id="PS51649"/>
    </source>
</evidence>
<dbReference type="EMBL" id="KK915213">
    <property type="protein sequence ID" value="KDP23531.1"/>
    <property type="molecule type" value="Genomic_DNA"/>
</dbReference>
<dbReference type="PROSITE" id="PS51649">
    <property type="entry name" value="NPH3"/>
    <property type="match status" value="1"/>
</dbReference>
<feature type="domain" description="NPH3" evidence="5">
    <location>
        <begin position="223"/>
        <end position="483"/>
    </location>
</feature>
<gene>
    <name evidence="6" type="ORF">JCGZ_23364</name>
</gene>
<keyword evidence="2" id="KW-0833">Ubl conjugation pathway</keyword>
<dbReference type="Pfam" id="PF00651">
    <property type="entry name" value="BTB"/>
    <property type="match status" value="1"/>
</dbReference>
<evidence type="ECO:0000256" key="1">
    <source>
        <dbReference type="ARBA" id="ARBA00004906"/>
    </source>
</evidence>
<comment type="pathway">
    <text evidence="1">Protein modification; protein ubiquitination.</text>
</comment>
<dbReference type="PANTHER" id="PTHR32370">
    <property type="entry name" value="OS12G0117600 PROTEIN"/>
    <property type="match status" value="1"/>
</dbReference>
<dbReference type="Pfam" id="PF03000">
    <property type="entry name" value="NPH3"/>
    <property type="match status" value="1"/>
</dbReference>
<evidence type="ECO:0000256" key="2">
    <source>
        <dbReference type="ARBA" id="ARBA00022786"/>
    </source>
</evidence>
<dbReference type="GO" id="GO:0016567">
    <property type="term" value="P:protein ubiquitination"/>
    <property type="evidence" value="ECO:0007669"/>
    <property type="project" value="UniProtKB-UniPathway"/>
</dbReference>
<protein>
    <recommendedName>
        <fullName evidence="8">NPH3 domain-containing protein</fullName>
    </recommendedName>
</protein>
<dbReference type="Proteomes" id="UP000027138">
    <property type="component" value="Unassembled WGS sequence"/>
</dbReference>